<sequence>MHGHVNVSTIIRAIESKKPFLLALIDLLENSKPSLDGSGGGGGSVKFNEPVNTCRQQQQQQQQHHYQRQQREPEKPFIARTSGSSGSSDVHAICTPEGQKAQCYDSFPSLFFFHLPIRTPVLFPTDALVKLAVRRRGMRSNRTGSSRTLVRALNSRQKRRIGGGEGGMAGTRGARVHRTTSVRDTREILERTTHGVVLSSSGETQAGITFDSTAARIEFLRV</sequence>
<evidence type="ECO:0000313" key="3">
    <source>
        <dbReference type="Proteomes" id="UP000078492"/>
    </source>
</evidence>
<organism evidence="2 3">
    <name type="scientific">Trachymyrmex cornetzi</name>
    <dbReference type="NCBI Taxonomy" id="471704"/>
    <lineage>
        <taxon>Eukaryota</taxon>
        <taxon>Metazoa</taxon>
        <taxon>Ecdysozoa</taxon>
        <taxon>Arthropoda</taxon>
        <taxon>Hexapoda</taxon>
        <taxon>Insecta</taxon>
        <taxon>Pterygota</taxon>
        <taxon>Neoptera</taxon>
        <taxon>Endopterygota</taxon>
        <taxon>Hymenoptera</taxon>
        <taxon>Apocrita</taxon>
        <taxon>Aculeata</taxon>
        <taxon>Formicoidea</taxon>
        <taxon>Formicidae</taxon>
        <taxon>Myrmicinae</taxon>
        <taxon>Trachymyrmex</taxon>
    </lineage>
</organism>
<keyword evidence="3" id="KW-1185">Reference proteome</keyword>
<feature type="region of interest" description="Disordered" evidence="1">
    <location>
        <begin position="35"/>
        <end position="92"/>
    </location>
</feature>
<gene>
    <name evidence="2" type="ORF">ALC57_04186</name>
</gene>
<dbReference type="EMBL" id="KQ979039">
    <property type="protein sequence ID" value="KYN23313.1"/>
    <property type="molecule type" value="Genomic_DNA"/>
</dbReference>
<name>A0A195EDN2_9HYME</name>
<protein>
    <submittedName>
        <fullName evidence="2">Uncharacterized protein</fullName>
    </submittedName>
</protein>
<dbReference type="AlphaFoldDB" id="A0A195EDN2"/>
<proteinExistence type="predicted"/>
<evidence type="ECO:0000256" key="1">
    <source>
        <dbReference type="SAM" id="MobiDB-lite"/>
    </source>
</evidence>
<evidence type="ECO:0000313" key="2">
    <source>
        <dbReference type="EMBL" id="KYN23313.1"/>
    </source>
</evidence>
<accession>A0A195EDN2</accession>
<feature type="region of interest" description="Disordered" evidence="1">
    <location>
        <begin position="151"/>
        <end position="179"/>
    </location>
</feature>
<dbReference type="Proteomes" id="UP000078492">
    <property type="component" value="Unassembled WGS sequence"/>
</dbReference>
<reference evidence="2 3" key="1">
    <citation type="submission" date="2015-09" db="EMBL/GenBank/DDBJ databases">
        <title>Trachymyrmex cornetzi WGS genome.</title>
        <authorList>
            <person name="Nygaard S."/>
            <person name="Hu H."/>
            <person name="Boomsma J."/>
            <person name="Zhang G."/>
        </authorList>
    </citation>
    <scope>NUCLEOTIDE SEQUENCE [LARGE SCALE GENOMIC DNA]</scope>
    <source>
        <strain evidence="2">Tcor2-1</strain>
        <tissue evidence="2">Whole body</tissue>
    </source>
</reference>
<feature type="compositionally biased region" description="Low complexity" evidence="1">
    <location>
        <begin position="55"/>
        <end position="64"/>
    </location>
</feature>